<dbReference type="PANTHER" id="PTHR43737:SF1">
    <property type="entry name" value="DUF1501 DOMAIN-CONTAINING PROTEIN"/>
    <property type="match status" value="1"/>
</dbReference>
<dbReference type="InterPro" id="IPR006311">
    <property type="entry name" value="TAT_signal"/>
</dbReference>
<dbReference type="EMBL" id="CP011308">
    <property type="protein sequence ID" value="AKF24296.1"/>
    <property type="molecule type" value="Genomic_DNA"/>
</dbReference>
<keyword evidence="2" id="KW-1185">Reference proteome</keyword>
<dbReference type="Pfam" id="PF07394">
    <property type="entry name" value="DUF1501"/>
    <property type="match status" value="1"/>
</dbReference>
<name>A0A7U4RQ23_9BACT</name>
<dbReference type="OrthoDB" id="9779968at2"/>
<sequence length="496" mass="54989">MKKERRDFLRLMYNSSITAALAPMLAPQEIYASDSQTFDDYKAVVYISLFGGNDAINMILPTERSGEAGYDTYADIRKNLVVSYDDLSEGLTLNTEGKLDLSSANPYDVASNLNEDAYRKGMYHIGDTGIGVNGMMPEVAQMMNENKLAVIASVGTLVVPKFDPVSKQKLSGVFPDQLFAHDRQRRLQETGQADNPTGYGWIGRLFDNLQGINGSGIITQNISFSGHNHSLVGQHTYPLELATNPAHYQTRAAGEIPTRQQLNESLTGNPFERLYNKMIGKSYSLVDELTNIWDNARIYSTLDSYGNSLFSFPSEAQINMEEAPSVSLIKSFEAIAKMIDYGKQNGLKRQVFYIEHGGYDTHSAQLDMHPKLLRELSLGLDKFQKAMDEMGMSDKVTAFTVSDFGRSVIENGDGTDHAWAGHNLVMGGAVNGGQMYGDFPLLVEQTVDESRIIPTIAIEQQFATVLKWFGVDDTLNNTLFPNLKNFSQSDLGFMKA</sequence>
<dbReference type="RefSeq" id="WP_046550396.1">
    <property type="nucleotide sequence ID" value="NZ_CP011308.1"/>
</dbReference>
<organism evidence="1 2">
    <name type="scientific">Sulfurovum lithotrophicum</name>
    <dbReference type="NCBI Taxonomy" id="206403"/>
    <lineage>
        <taxon>Bacteria</taxon>
        <taxon>Pseudomonadati</taxon>
        <taxon>Campylobacterota</taxon>
        <taxon>Epsilonproteobacteria</taxon>
        <taxon>Campylobacterales</taxon>
        <taxon>Sulfurovaceae</taxon>
        <taxon>Sulfurovum</taxon>
    </lineage>
</organism>
<dbReference type="PANTHER" id="PTHR43737">
    <property type="entry name" value="BLL7424 PROTEIN"/>
    <property type="match status" value="1"/>
</dbReference>
<reference evidence="2" key="2">
    <citation type="journal article" date="2017" name="Stand. Genomic Sci.">
        <title>Complete genome sequence of the sulfur-oxidizing chemolithoautotrophic Sulfurovum lithotrophicum 42BKTT.</title>
        <authorList>
            <person name="Jeon W."/>
            <person name="Priscilla L."/>
            <person name="Park G."/>
            <person name="Lee H."/>
            <person name="Lee N."/>
            <person name="Lee D."/>
            <person name="Kwon H."/>
            <person name="Ahn I."/>
            <person name="Lee C."/>
            <person name="Lee H."/>
            <person name="Ahn J."/>
        </authorList>
    </citation>
    <scope>NUCLEOTIDE SEQUENCE [LARGE SCALE GENOMIC DNA]</scope>
    <source>
        <strain evidence="2">ATCC BAA-797 / 42BKT</strain>
    </source>
</reference>
<gene>
    <name evidence="1" type="ORF">YH65_01960</name>
</gene>
<evidence type="ECO:0000313" key="2">
    <source>
        <dbReference type="Proteomes" id="UP000034444"/>
    </source>
</evidence>
<proteinExistence type="predicted"/>
<accession>A0A7U4RQ23</accession>
<dbReference type="Proteomes" id="UP000034444">
    <property type="component" value="Chromosome"/>
</dbReference>
<dbReference type="PROSITE" id="PS51318">
    <property type="entry name" value="TAT"/>
    <property type="match status" value="1"/>
</dbReference>
<evidence type="ECO:0000313" key="1">
    <source>
        <dbReference type="EMBL" id="AKF24296.1"/>
    </source>
</evidence>
<dbReference type="InterPro" id="IPR010869">
    <property type="entry name" value="DUF1501"/>
</dbReference>
<dbReference type="KEGG" id="slh:YH65_01960"/>
<reference evidence="1 2" key="1">
    <citation type="submission" date="2015-04" db="EMBL/GenBank/DDBJ databases">
        <title>Complete genome sequence of Sulfurovum lithotrophicum ATCC BAA-797T.</title>
        <authorList>
            <person name="Ahn J."/>
            <person name="Park G."/>
            <person name="Jeon W."/>
            <person name="Jang Y."/>
            <person name="Jang M."/>
            <person name="Lee H."/>
            <person name="Lee H."/>
        </authorList>
    </citation>
    <scope>NUCLEOTIDE SEQUENCE [LARGE SCALE GENOMIC DNA]</scope>
    <source>
        <strain evidence="2">ATCC BAA-797 / 42BKT</strain>
    </source>
</reference>
<protein>
    <recommendedName>
        <fullName evidence="3">DUF1501 domain-containing protein</fullName>
    </recommendedName>
</protein>
<evidence type="ECO:0008006" key="3">
    <source>
        <dbReference type="Google" id="ProtNLM"/>
    </source>
</evidence>
<dbReference type="AlphaFoldDB" id="A0A7U4RQ23"/>